<dbReference type="InterPro" id="IPR029058">
    <property type="entry name" value="AB_hydrolase_fold"/>
</dbReference>
<accession>A0A1G6KVZ5</accession>
<dbReference type="RefSeq" id="WP_090796112.1">
    <property type="nucleotide sequence ID" value="NZ_FMYI01000007.1"/>
</dbReference>
<evidence type="ECO:0000313" key="3">
    <source>
        <dbReference type="Proteomes" id="UP000242949"/>
    </source>
</evidence>
<dbReference type="STRING" id="1612202.SAMN05421734_1074"/>
<dbReference type="Gene3D" id="3.40.50.1820">
    <property type="entry name" value="alpha/beta hydrolase"/>
    <property type="match status" value="1"/>
</dbReference>
<feature type="domain" description="Serine aminopeptidase S33" evidence="1">
    <location>
        <begin position="27"/>
        <end position="288"/>
    </location>
</feature>
<name>A0A1G6KVZ5_9BACI</name>
<keyword evidence="3" id="KW-1185">Reference proteome</keyword>
<dbReference type="InterPro" id="IPR051044">
    <property type="entry name" value="MAG_DAG_Lipase"/>
</dbReference>
<dbReference type="SUPFAM" id="SSF53474">
    <property type="entry name" value="alpha/beta-Hydrolases"/>
    <property type="match status" value="1"/>
</dbReference>
<reference evidence="3" key="1">
    <citation type="submission" date="2016-09" db="EMBL/GenBank/DDBJ databases">
        <authorList>
            <person name="Varghese N."/>
            <person name="Submissions S."/>
        </authorList>
    </citation>
    <scope>NUCLEOTIDE SEQUENCE [LARGE SCALE GENOMIC DNA]</scope>
    <source>
        <strain evidence="3">S5</strain>
    </source>
</reference>
<proteinExistence type="predicted"/>
<protein>
    <submittedName>
        <fullName evidence="2">Lysophospholipase, alpha-beta hydrolase superfamily</fullName>
    </submittedName>
</protein>
<dbReference type="InterPro" id="IPR022742">
    <property type="entry name" value="Hydrolase_4"/>
</dbReference>
<dbReference type="PANTHER" id="PTHR11614">
    <property type="entry name" value="PHOSPHOLIPASE-RELATED"/>
    <property type="match status" value="1"/>
</dbReference>
<evidence type="ECO:0000259" key="1">
    <source>
        <dbReference type="Pfam" id="PF12146"/>
    </source>
</evidence>
<dbReference type="Proteomes" id="UP000242949">
    <property type="component" value="Unassembled WGS sequence"/>
</dbReference>
<dbReference type="GO" id="GO:0016787">
    <property type="term" value="F:hydrolase activity"/>
    <property type="evidence" value="ECO:0007669"/>
    <property type="project" value="UniProtKB-KW"/>
</dbReference>
<sequence>MKNTEWLKTTDEHNLFLHRFTEPNQTPTLIVHINHGMSEHSGRYQTFAEQLLQAGIFVYAHDHRGHGKSGEAEGLLGHFSDDDGFEKAVGDIARVHQQIHKDFPGVPIVLFGHSMGSFLVRRYIQKFPKSVDGVMLSGTGAGQGTIGKVGQALAKSEAKLFGKRHKSKLMNALTFGSYQRAFKDRGSWLSRDETETDAYKQDPLCGYLSTAQFYVDLLSGIEKVHKQHQNDAMNVAIPLLIISGDEDPVGGNGDGVKKVIQHYKDAHFKDVTSHLYPGARHELLFETNRDEVISDMINWLKTKPFRQQ</sequence>
<gene>
    <name evidence="2" type="ORF">SAMN05421734_1074</name>
</gene>
<dbReference type="AlphaFoldDB" id="A0A1G6KVZ5"/>
<dbReference type="EMBL" id="FMYI01000007">
    <property type="protein sequence ID" value="SDC35154.1"/>
    <property type="molecule type" value="Genomic_DNA"/>
</dbReference>
<evidence type="ECO:0000313" key="2">
    <source>
        <dbReference type="EMBL" id="SDC35154.1"/>
    </source>
</evidence>
<dbReference type="Pfam" id="PF12146">
    <property type="entry name" value="Hydrolase_4"/>
    <property type="match status" value="1"/>
</dbReference>
<keyword evidence="2" id="KW-0378">Hydrolase</keyword>
<organism evidence="2 3">
    <name type="scientific">Pelagirhabdus alkalitolerans</name>
    <dbReference type="NCBI Taxonomy" id="1612202"/>
    <lineage>
        <taxon>Bacteria</taxon>
        <taxon>Bacillati</taxon>
        <taxon>Bacillota</taxon>
        <taxon>Bacilli</taxon>
        <taxon>Bacillales</taxon>
        <taxon>Bacillaceae</taxon>
        <taxon>Pelagirhabdus</taxon>
    </lineage>
</organism>
<dbReference type="OrthoDB" id="9806902at2"/>